<accession>A0A1B1YHV4</accession>
<dbReference type="EMBL" id="CP014673">
    <property type="protein sequence ID" value="ANX00344.1"/>
    <property type="molecule type" value="Genomic_DNA"/>
</dbReference>
<evidence type="ECO:0000313" key="1">
    <source>
        <dbReference type="EMBL" id="ANX00344.1"/>
    </source>
</evidence>
<dbReference type="Proteomes" id="UP000092931">
    <property type="component" value="Chromosome"/>
</dbReference>
<dbReference type="AlphaFoldDB" id="A0A1B1YHV4"/>
<gene>
    <name evidence="1" type="ORF">CSTERLE_01420</name>
</gene>
<protein>
    <submittedName>
        <fullName evidence="1">Uncharacterized protein</fullName>
    </submittedName>
</protein>
<evidence type="ECO:0000313" key="2">
    <source>
        <dbReference type="Proteomes" id="UP000092931"/>
    </source>
</evidence>
<dbReference type="RefSeq" id="WP_065820504.1">
    <property type="nucleotide sequence ID" value="NZ_CP014673.1"/>
</dbReference>
<sequence length="86" mass="10372">MKLTGRIYRGRVLLMEDEYALSGEGKFQKQLEQSLMELCRKMGISVPMWLGKNTREFARYRWTSFQNDQFLEPVNFDRFEIRLEDV</sequence>
<name>A0A1B1YHV4_THEST</name>
<organism evidence="1 2">
    <name type="scientific">Thermoclostridium stercorarium subsp. leptospartum DSM 9219</name>
    <dbReference type="NCBI Taxonomy" id="1346611"/>
    <lineage>
        <taxon>Bacteria</taxon>
        <taxon>Bacillati</taxon>
        <taxon>Bacillota</taxon>
        <taxon>Clostridia</taxon>
        <taxon>Eubacteriales</taxon>
        <taxon>Oscillospiraceae</taxon>
        <taxon>Thermoclostridium</taxon>
    </lineage>
</organism>
<proteinExistence type="predicted"/>
<reference evidence="1 2" key="1">
    <citation type="submission" date="2016-02" db="EMBL/GenBank/DDBJ databases">
        <title>Comparison of Clostridium stercorarium subspecies using comparative genomics and transcriptomics.</title>
        <authorList>
            <person name="Schellenberg J."/>
            <person name="Thallinger G."/>
            <person name="Levin D.B."/>
            <person name="Zhang X."/>
            <person name="Alvare G."/>
            <person name="Fristensky B."/>
            <person name="Sparling R."/>
        </authorList>
    </citation>
    <scope>NUCLEOTIDE SEQUENCE [LARGE SCALE GENOMIC DNA]</scope>
    <source>
        <strain evidence="1 2">DSM 9219</strain>
    </source>
</reference>